<reference evidence="1" key="2">
    <citation type="submission" date="2020-02" db="EMBL/GenBank/DDBJ databases">
        <title>Flavobacterium profundi sp. nov., isolated from a deep-sea seamount.</title>
        <authorList>
            <person name="Zhang D.-C."/>
        </authorList>
    </citation>
    <scope>NUCLEOTIDE SEQUENCE</scope>
    <source>
        <strain evidence="1">EC11</strain>
    </source>
</reference>
<dbReference type="Proteomes" id="UP000817854">
    <property type="component" value="Unassembled WGS sequence"/>
</dbReference>
<gene>
    <name evidence="1" type="ORF">FIA58_020555</name>
</gene>
<dbReference type="EMBL" id="VEVQ02000023">
    <property type="protein sequence ID" value="NHN28076.1"/>
    <property type="molecule type" value="Genomic_DNA"/>
</dbReference>
<comment type="caution">
    <text evidence="1">The sequence shown here is derived from an EMBL/GenBank/DDBJ whole genome shotgun (WGS) entry which is preliminary data.</text>
</comment>
<keyword evidence="2" id="KW-1185">Reference proteome</keyword>
<evidence type="ECO:0000313" key="1">
    <source>
        <dbReference type="EMBL" id="NHN28076.1"/>
    </source>
</evidence>
<name>A0ABX0J1L9_9FLAO</name>
<reference evidence="1" key="1">
    <citation type="submission" date="2019-05" db="EMBL/GenBank/DDBJ databases">
        <authorList>
            <person name="Lianzixin W."/>
        </authorList>
    </citation>
    <scope>NUCLEOTIDE SEQUENCE</scope>
    <source>
        <strain evidence="1">EC11</strain>
    </source>
</reference>
<accession>A0ABX0J1L9</accession>
<organism evidence="1 2">
    <name type="scientific">Flavobacterium jejuense</name>
    <dbReference type="NCBI Taxonomy" id="1544455"/>
    <lineage>
        <taxon>Bacteria</taxon>
        <taxon>Pseudomonadati</taxon>
        <taxon>Bacteroidota</taxon>
        <taxon>Flavobacteriia</taxon>
        <taxon>Flavobacteriales</taxon>
        <taxon>Flavobacteriaceae</taxon>
        <taxon>Flavobacterium</taxon>
    </lineage>
</organism>
<proteinExistence type="predicted"/>
<protein>
    <submittedName>
        <fullName evidence="1">Uncharacterized protein</fullName>
    </submittedName>
</protein>
<evidence type="ECO:0000313" key="2">
    <source>
        <dbReference type="Proteomes" id="UP000817854"/>
    </source>
</evidence>
<dbReference type="RefSeq" id="WP_140964581.1">
    <property type="nucleotide sequence ID" value="NZ_VEVQ02000023.1"/>
</dbReference>
<sequence>MDTINIKKGLVMLLIVFFNYSGAQINKKTLYRSEKIIESPIFGGYNVNVLTLNENNTYKLIFQTYSSKKMAKKNILLKIEIEEGIWNIVDGFLTIIPNDKKQKLVFSLKNKNKIRSIVDKDELSPVIWKKINY</sequence>